<evidence type="ECO:0000256" key="4">
    <source>
        <dbReference type="ARBA" id="ARBA00023239"/>
    </source>
</evidence>
<keyword evidence="3" id="KW-0862">Zinc</keyword>
<evidence type="ECO:0000313" key="6">
    <source>
        <dbReference type="EMBL" id="KAF6807258.1"/>
    </source>
</evidence>
<accession>A0A8H6MT31</accession>
<dbReference type="Proteomes" id="UP000652219">
    <property type="component" value="Unassembled WGS sequence"/>
</dbReference>
<dbReference type="PANTHER" id="PTHR33337">
    <property type="entry name" value="GFA DOMAIN-CONTAINING PROTEIN"/>
    <property type="match status" value="1"/>
</dbReference>
<dbReference type="AlphaFoldDB" id="A0A8H6MT31"/>
<evidence type="ECO:0000313" key="7">
    <source>
        <dbReference type="Proteomes" id="UP000652219"/>
    </source>
</evidence>
<dbReference type="Pfam" id="PF04828">
    <property type="entry name" value="GFA"/>
    <property type="match status" value="1"/>
</dbReference>
<organism evidence="6 7">
    <name type="scientific">Colletotrichum sojae</name>
    <dbReference type="NCBI Taxonomy" id="2175907"/>
    <lineage>
        <taxon>Eukaryota</taxon>
        <taxon>Fungi</taxon>
        <taxon>Dikarya</taxon>
        <taxon>Ascomycota</taxon>
        <taxon>Pezizomycotina</taxon>
        <taxon>Sordariomycetes</taxon>
        <taxon>Hypocreomycetidae</taxon>
        <taxon>Glomerellales</taxon>
        <taxon>Glomerellaceae</taxon>
        <taxon>Colletotrichum</taxon>
        <taxon>Colletotrichum orchidearum species complex</taxon>
    </lineage>
</organism>
<dbReference type="PANTHER" id="PTHR33337:SF40">
    <property type="entry name" value="CENP-V_GFA DOMAIN-CONTAINING PROTEIN-RELATED"/>
    <property type="match status" value="1"/>
</dbReference>
<keyword evidence="4" id="KW-0456">Lyase</keyword>
<dbReference type="GO" id="GO:0016846">
    <property type="term" value="F:carbon-sulfur lyase activity"/>
    <property type="evidence" value="ECO:0007669"/>
    <property type="project" value="InterPro"/>
</dbReference>
<proteinExistence type="inferred from homology"/>
<comment type="caution">
    <text evidence="6">The sequence shown here is derived from an EMBL/GenBank/DDBJ whole genome shotgun (WGS) entry which is preliminary data.</text>
</comment>
<reference evidence="6 7" key="1">
    <citation type="journal article" date="2020" name="Phytopathology">
        <title>Genome Sequence Resources of Colletotrichum truncatum, C. plurivorum, C. musicola, and C. sojae: Four Species Pathogenic to Soybean (Glycine max).</title>
        <authorList>
            <person name="Rogerio F."/>
            <person name="Boufleur T.R."/>
            <person name="Ciampi-Guillardi M."/>
            <person name="Sukno S.A."/>
            <person name="Thon M.R."/>
            <person name="Massola Junior N.S."/>
            <person name="Baroncelli R."/>
        </authorList>
    </citation>
    <scope>NUCLEOTIDE SEQUENCE [LARGE SCALE GENOMIC DNA]</scope>
    <source>
        <strain evidence="6 7">LFN0009</strain>
    </source>
</reference>
<name>A0A8H6MT31_9PEZI</name>
<dbReference type="InterPro" id="IPR011057">
    <property type="entry name" value="Mss4-like_sf"/>
</dbReference>
<evidence type="ECO:0000256" key="2">
    <source>
        <dbReference type="ARBA" id="ARBA00022723"/>
    </source>
</evidence>
<keyword evidence="7" id="KW-1185">Reference proteome</keyword>
<evidence type="ECO:0000259" key="5">
    <source>
        <dbReference type="PROSITE" id="PS51891"/>
    </source>
</evidence>
<keyword evidence="2" id="KW-0479">Metal-binding</keyword>
<sequence length="143" mass="14873">MSSSSMFTGSCLCGGIRLSVSSSPIAVFSCFCGHCSKAAGATHQVIAKFASETVEIVSGSDLVSTFTLTDTSSGSPKTKAFCRTCGTPLWTTPASAKGQFLLVRTSLLDGGTGLQPASEIFVASRPAWQHAVDGAVQWEGMRR</sequence>
<dbReference type="EMBL" id="WIGN01000141">
    <property type="protein sequence ID" value="KAF6807258.1"/>
    <property type="molecule type" value="Genomic_DNA"/>
</dbReference>
<feature type="domain" description="CENP-V/GFA" evidence="5">
    <location>
        <begin position="7"/>
        <end position="118"/>
    </location>
</feature>
<dbReference type="Gene3D" id="3.90.1590.10">
    <property type="entry name" value="glutathione-dependent formaldehyde- activating enzyme (gfa)"/>
    <property type="match status" value="1"/>
</dbReference>
<gene>
    <name evidence="6" type="ORF">CSOJ01_08296</name>
</gene>
<dbReference type="SUPFAM" id="SSF51316">
    <property type="entry name" value="Mss4-like"/>
    <property type="match status" value="1"/>
</dbReference>
<dbReference type="PROSITE" id="PS51891">
    <property type="entry name" value="CENP_V_GFA"/>
    <property type="match status" value="1"/>
</dbReference>
<protein>
    <recommendedName>
        <fullName evidence="5">CENP-V/GFA domain-containing protein</fullName>
    </recommendedName>
</protein>
<evidence type="ECO:0000256" key="1">
    <source>
        <dbReference type="ARBA" id="ARBA00005495"/>
    </source>
</evidence>
<dbReference type="GO" id="GO:0046872">
    <property type="term" value="F:metal ion binding"/>
    <property type="evidence" value="ECO:0007669"/>
    <property type="project" value="UniProtKB-KW"/>
</dbReference>
<dbReference type="InterPro" id="IPR006913">
    <property type="entry name" value="CENP-V/GFA"/>
</dbReference>
<evidence type="ECO:0000256" key="3">
    <source>
        <dbReference type="ARBA" id="ARBA00022833"/>
    </source>
</evidence>
<comment type="similarity">
    <text evidence="1">Belongs to the Gfa family.</text>
</comment>